<dbReference type="SUPFAM" id="SSF53927">
    <property type="entry name" value="Cytidine deaminase-like"/>
    <property type="match status" value="1"/>
</dbReference>
<dbReference type="AlphaFoldDB" id="A0A7C2PKH7"/>
<dbReference type="InterPro" id="IPR016192">
    <property type="entry name" value="APOBEC/CMP_deaminase_Zn-bd"/>
</dbReference>
<keyword evidence="2" id="KW-0479">Metal-binding</keyword>
<dbReference type="InterPro" id="IPR002125">
    <property type="entry name" value="CMP_dCMP_dom"/>
</dbReference>
<evidence type="ECO:0000256" key="3">
    <source>
        <dbReference type="ARBA" id="ARBA00022801"/>
    </source>
</evidence>
<evidence type="ECO:0000313" key="6">
    <source>
        <dbReference type="EMBL" id="HEN27939.1"/>
    </source>
</evidence>
<dbReference type="PANTHER" id="PTHR11079">
    <property type="entry name" value="CYTOSINE DEAMINASE FAMILY MEMBER"/>
    <property type="match status" value="1"/>
</dbReference>
<keyword evidence="4" id="KW-0862">Zinc</keyword>
<gene>
    <name evidence="6" type="ORF">ENQ77_04655</name>
    <name evidence="7" type="ORF">ENU66_02605</name>
</gene>
<evidence type="ECO:0000259" key="5">
    <source>
        <dbReference type="PROSITE" id="PS51747"/>
    </source>
</evidence>
<name>A0A7C2PKH7_UNCW3</name>
<evidence type="ECO:0000256" key="1">
    <source>
        <dbReference type="ARBA" id="ARBA00006576"/>
    </source>
</evidence>
<protein>
    <submittedName>
        <fullName evidence="6">Nucleoside deaminase</fullName>
    </submittedName>
</protein>
<comment type="similarity">
    <text evidence="1">Belongs to the cytidine and deoxycytidylate deaminase family.</text>
</comment>
<dbReference type="PROSITE" id="PS00903">
    <property type="entry name" value="CYT_DCMP_DEAMINASES_1"/>
    <property type="match status" value="1"/>
</dbReference>
<feature type="domain" description="CMP/dCMP-type deaminase" evidence="5">
    <location>
        <begin position="3"/>
        <end position="116"/>
    </location>
</feature>
<dbReference type="CDD" id="cd01285">
    <property type="entry name" value="nucleoside_deaminase"/>
    <property type="match status" value="1"/>
</dbReference>
<dbReference type="EMBL" id="DSOL01000136">
    <property type="protein sequence ID" value="HEN27939.1"/>
    <property type="molecule type" value="Genomic_DNA"/>
</dbReference>
<dbReference type="GO" id="GO:0047974">
    <property type="term" value="F:guanosine deaminase activity"/>
    <property type="evidence" value="ECO:0007669"/>
    <property type="project" value="TreeGrafter"/>
</dbReference>
<organism evidence="6">
    <name type="scientific">candidate division WOR-3 bacterium</name>
    <dbReference type="NCBI Taxonomy" id="2052148"/>
    <lineage>
        <taxon>Bacteria</taxon>
        <taxon>Bacteria division WOR-3</taxon>
    </lineage>
</organism>
<comment type="caution">
    <text evidence="6">The sequence shown here is derived from an EMBL/GenBank/DDBJ whole genome shotgun (WGS) entry which is preliminary data.</text>
</comment>
<dbReference type="GO" id="GO:0008270">
    <property type="term" value="F:zinc ion binding"/>
    <property type="evidence" value="ECO:0007669"/>
    <property type="project" value="InterPro"/>
</dbReference>
<dbReference type="Pfam" id="PF00383">
    <property type="entry name" value="dCMP_cyt_deam_1"/>
    <property type="match status" value="1"/>
</dbReference>
<proteinExistence type="inferred from homology"/>
<accession>A0A7C2PKH7</accession>
<reference evidence="6" key="1">
    <citation type="journal article" date="2020" name="mSystems">
        <title>Genome- and Community-Level Interaction Insights into Carbon Utilization and Element Cycling Functions of Hydrothermarchaeota in Hydrothermal Sediment.</title>
        <authorList>
            <person name="Zhou Z."/>
            <person name="Liu Y."/>
            <person name="Xu W."/>
            <person name="Pan J."/>
            <person name="Luo Z.H."/>
            <person name="Li M."/>
        </authorList>
    </citation>
    <scope>NUCLEOTIDE SEQUENCE [LARGE SCALE GENOMIC DNA]</scope>
    <source>
        <strain evidence="6">SpSt-34</strain>
        <strain evidence="7">SpSt-69</strain>
    </source>
</reference>
<dbReference type="FunFam" id="3.40.140.10:FF:000011">
    <property type="entry name" value="tRNA-specific adenosine deaminase"/>
    <property type="match status" value="1"/>
</dbReference>
<dbReference type="InterPro" id="IPR016193">
    <property type="entry name" value="Cytidine_deaminase-like"/>
</dbReference>
<sequence length="158" mass="18097">MKEEKLKFMKMVLEMAEKNVKEGRGGPFAAIIVKDGKIVGKGTNLVTSTNDPTAHAEIVAIREAARNLNTFNLRGAEIYTSCEPCPMCLGAIYWARIEKIYYAATREDAKHAGFDDLEFYEEICKSPEERKVEMIRLDLPEKMRPFDSWIKKEDKIPY</sequence>
<dbReference type="PANTHER" id="PTHR11079:SF161">
    <property type="entry name" value="CMP_DCMP-TYPE DEAMINASE DOMAIN-CONTAINING PROTEIN"/>
    <property type="match status" value="1"/>
</dbReference>
<dbReference type="EMBL" id="DTDJ01000022">
    <property type="protein sequence ID" value="HGL17213.1"/>
    <property type="molecule type" value="Genomic_DNA"/>
</dbReference>
<dbReference type="GO" id="GO:0006152">
    <property type="term" value="P:purine nucleoside catabolic process"/>
    <property type="evidence" value="ECO:0007669"/>
    <property type="project" value="TreeGrafter"/>
</dbReference>
<evidence type="ECO:0000313" key="7">
    <source>
        <dbReference type="EMBL" id="HGL17213.1"/>
    </source>
</evidence>
<evidence type="ECO:0000256" key="2">
    <source>
        <dbReference type="ARBA" id="ARBA00022723"/>
    </source>
</evidence>
<dbReference type="Gene3D" id="3.40.140.10">
    <property type="entry name" value="Cytidine Deaminase, domain 2"/>
    <property type="match status" value="1"/>
</dbReference>
<evidence type="ECO:0000256" key="4">
    <source>
        <dbReference type="ARBA" id="ARBA00022833"/>
    </source>
</evidence>
<keyword evidence="3" id="KW-0378">Hydrolase</keyword>
<dbReference type="PROSITE" id="PS51747">
    <property type="entry name" value="CYT_DCMP_DEAMINASES_2"/>
    <property type="match status" value="1"/>
</dbReference>